<dbReference type="Pfam" id="PF10850">
    <property type="entry name" value="DUF2653"/>
    <property type="match status" value="1"/>
</dbReference>
<organism evidence="1 2">
    <name type="scientific">Paenibacillus whitsoniae</name>
    <dbReference type="NCBI Taxonomy" id="2496558"/>
    <lineage>
        <taxon>Bacteria</taxon>
        <taxon>Bacillati</taxon>
        <taxon>Bacillota</taxon>
        <taxon>Bacilli</taxon>
        <taxon>Bacillales</taxon>
        <taxon>Paenibacillaceae</taxon>
        <taxon>Paenibacillus</taxon>
    </lineage>
</organism>
<dbReference type="RefSeq" id="WP_126144509.1">
    <property type="nucleotide sequence ID" value="NZ_RXHU01000101.1"/>
</dbReference>
<dbReference type="EMBL" id="RXHU01000101">
    <property type="protein sequence ID" value="RTE03552.1"/>
    <property type="molecule type" value="Genomic_DNA"/>
</dbReference>
<evidence type="ECO:0000313" key="2">
    <source>
        <dbReference type="Proteomes" id="UP000276128"/>
    </source>
</evidence>
<protein>
    <submittedName>
        <fullName evidence="1">DUF2653 family protein</fullName>
    </submittedName>
</protein>
<name>A0A3S0A045_9BACL</name>
<dbReference type="InterPro" id="IPR020516">
    <property type="entry name" value="Uncharacterised_YxcD"/>
</dbReference>
<gene>
    <name evidence="1" type="ORF">EJQ19_27900</name>
</gene>
<reference evidence="1 2" key="1">
    <citation type="submission" date="2018-12" db="EMBL/GenBank/DDBJ databases">
        <title>Bacillus ochoae sp. nov., Paenibacillus whitsoniae sp. nov., Paenibacillus spiritus sp. nov. Isolated from the Mars Exploration Rover during spacecraft assembly.</title>
        <authorList>
            <person name="Seuylemezian A."/>
            <person name="Vaishampayan P."/>
        </authorList>
    </citation>
    <scope>NUCLEOTIDE SEQUENCE [LARGE SCALE GENOMIC DNA]</scope>
    <source>
        <strain evidence="1 2">MER 54</strain>
    </source>
</reference>
<keyword evidence="2" id="KW-1185">Reference proteome</keyword>
<proteinExistence type="predicted"/>
<dbReference type="OrthoDB" id="2360753at2"/>
<accession>A0A3S0A045</accession>
<comment type="caution">
    <text evidence="1">The sequence shown here is derived from an EMBL/GenBank/DDBJ whole genome shotgun (WGS) entry which is preliminary data.</text>
</comment>
<dbReference type="AlphaFoldDB" id="A0A3S0A045"/>
<dbReference type="Proteomes" id="UP000276128">
    <property type="component" value="Unassembled WGS sequence"/>
</dbReference>
<sequence length="92" mass="10758">MRLSEQDIVNALCLHMAQRKGLKPTDVDVELMWDEDLGFSAEIHTQGRSQILTQSNMFEAIVQYLYNEFQLRVFWDQIRLTLEEEIVADIAV</sequence>
<evidence type="ECO:0000313" key="1">
    <source>
        <dbReference type="EMBL" id="RTE03552.1"/>
    </source>
</evidence>